<proteinExistence type="predicted"/>
<dbReference type="Pfam" id="PF19953">
    <property type="entry name" value="EACC1"/>
    <property type="match status" value="1"/>
</dbReference>
<keyword evidence="2" id="KW-1185">Reference proteome</keyword>
<sequence>MTEQIELEVSDPAVLRSLRTWLEAEAGVAVTARPQPSRPGEQGAVDILTAVASTTALAAAVRMLPEFIRSRRSKLSVRIKTKGQDVTMTLENSKEVAEILDRILNR</sequence>
<reference evidence="2" key="1">
    <citation type="journal article" date="2019" name="Int. J. Syst. Evol. Microbiol.">
        <title>The Global Catalogue of Microorganisms (GCM) 10K type strain sequencing project: providing services to taxonomists for standard genome sequencing and annotation.</title>
        <authorList>
            <consortium name="The Broad Institute Genomics Platform"/>
            <consortium name="The Broad Institute Genome Sequencing Center for Infectious Disease"/>
            <person name="Wu L."/>
            <person name="Ma J."/>
        </authorList>
    </citation>
    <scope>NUCLEOTIDE SEQUENCE [LARGE SCALE GENOMIC DNA]</scope>
    <source>
        <strain evidence="2">JCM 3272</strain>
    </source>
</reference>
<comment type="caution">
    <text evidence="1">The sequence shown here is derived from an EMBL/GenBank/DDBJ whole genome shotgun (WGS) entry which is preliminary data.</text>
</comment>
<protein>
    <submittedName>
        <fullName evidence="1">Uncharacterized protein</fullName>
    </submittedName>
</protein>
<dbReference type="InterPro" id="IPR045428">
    <property type="entry name" value="EACC1"/>
</dbReference>
<organism evidence="1 2">
    <name type="scientific">Dactylosporangium salmoneum</name>
    <dbReference type="NCBI Taxonomy" id="53361"/>
    <lineage>
        <taxon>Bacteria</taxon>
        <taxon>Bacillati</taxon>
        <taxon>Actinomycetota</taxon>
        <taxon>Actinomycetes</taxon>
        <taxon>Micromonosporales</taxon>
        <taxon>Micromonosporaceae</taxon>
        <taxon>Dactylosporangium</taxon>
    </lineage>
</organism>
<dbReference type="EMBL" id="BAAARV010000095">
    <property type="protein sequence ID" value="GAA2384091.1"/>
    <property type="molecule type" value="Genomic_DNA"/>
</dbReference>
<accession>A0ABP5UQH5</accession>
<name>A0ABP5UQH5_9ACTN</name>
<gene>
    <name evidence="1" type="ORF">GCM10010170_093320</name>
</gene>
<evidence type="ECO:0000313" key="1">
    <source>
        <dbReference type="EMBL" id="GAA2384091.1"/>
    </source>
</evidence>
<dbReference type="Proteomes" id="UP001501444">
    <property type="component" value="Unassembled WGS sequence"/>
</dbReference>
<evidence type="ECO:0000313" key="2">
    <source>
        <dbReference type="Proteomes" id="UP001501444"/>
    </source>
</evidence>
<dbReference type="RefSeq" id="WP_344619146.1">
    <property type="nucleotide sequence ID" value="NZ_BAAARV010000095.1"/>
</dbReference>